<dbReference type="SUPFAM" id="SSF57362">
    <property type="entry name" value="BPTI-like"/>
    <property type="match status" value="1"/>
</dbReference>
<dbReference type="InterPro" id="IPR051388">
    <property type="entry name" value="Serpin_venom_toxin"/>
</dbReference>
<name>U6J993_ECHGR</name>
<accession>U6J993</accession>
<dbReference type="OrthoDB" id="4473401at2759"/>
<dbReference type="SMART" id="SM00131">
    <property type="entry name" value="KU"/>
    <property type="match status" value="1"/>
</dbReference>
<reference evidence="4" key="3">
    <citation type="submission" date="2014-06" db="EMBL/GenBank/DDBJ databases">
        <authorList>
            <person name="Aslett M."/>
        </authorList>
    </citation>
    <scope>NUCLEOTIDE SEQUENCE</scope>
</reference>
<dbReference type="Gene3D" id="4.10.410.10">
    <property type="entry name" value="Pancreatic trypsin inhibitor Kunitz domain"/>
    <property type="match status" value="1"/>
</dbReference>
<dbReference type="GeneID" id="36344722"/>
<evidence type="ECO:0000256" key="1">
    <source>
        <dbReference type="ARBA" id="ARBA00023157"/>
    </source>
</evidence>
<feature type="domain" description="BPTI/Kunitz inhibitor" evidence="3">
    <location>
        <begin position="25"/>
        <end position="75"/>
    </location>
</feature>
<evidence type="ECO:0000313" key="5">
    <source>
        <dbReference type="EMBL" id="EUB56115.1"/>
    </source>
</evidence>
<dbReference type="EMBL" id="LK028581">
    <property type="protein sequence ID" value="CDS20679.1"/>
    <property type="molecule type" value="Genomic_DNA"/>
</dbReference>
<dbReference type="Pfam" id="PF00014">
    <property type="entry name" value="Kunitz_BPTI"/>
    <property type="match status" value="1"/>
</dbReference>
<dbReference type="STRING" id="6210.U6J993"/>
<keyword evidence="5" id="KW-0176">Collagen</keyword>
<dbReference type="RefSeq" id="XP_024347311.1">
    <property type="nucleotide sequence ID" value="XM_024498256.1"/>
</dbReference>
<dbReference type="CTD" id="36344722"/>
<keyword evidence="6" id="KW-1185">Reference proteome</keyword>
<dbReference type="AlphaFoldDB" id="U6J993"/>
<dbReference type="PRINTS" id="PR00759">
    <property type="entry name" value="BASICPTASE"/>
</dbReference>
<dbReference type="PANTHER" id="PTHR46751">
    <property type="entry name" value="EPPIN"/>
    <property type="match status" value="1"/>
</dbReference>
<reference evidence="8" key="4">
    <citation type="submission" date="2020-10" db="UniProtKB">
        <authorList>
            <consortium name="WormBaseParasite"/>
        </authorList>
    </citation>
    <scope>IDENTIFICATION</scope>
</reference>
<dbReference type="InterPro" id="IPR036880">
    <property type="entry name" value="Kunitz_BPTI_sf"/>
</dbReference>
<proteinExistence type="predicted"/>
<dbReference type="PROSITE" id="PS50279">
    <property type="entry name" value="BPTI_KUNITZ_2"/>
    <property type="match status" value="1"/>
</dbReference>
<dbReference type="KEGG" id="egl:EGR_09007"/>
<evidence type="ECO:0000313" key="7">
    <source>
        <dbReference type="Proteomes" id="UP000492820"/>
    </source>
</evidence>
<dbReference type="FunFam" id="4.10.410.10:FF:000020">
    <property type="entry name" value="Collagen, type VI, alpha 3"/>
    <property type="match status" value="1"/>
</dbReference>
<dbReference type="SMR" id="U6J993"/>
<dbReference type="Proteomes" id="UP000019149">
    <property type="component" value="Unassembled WGS sequence"/>
</dbReference>
<dbReference type="CDD" id="cd00109">
    <property type="entry name" value="Kunitz-type"/>
    <property type="match status" value="1"/>
</dbReference>
<reference evidence="5 6" key="1">
    <citation type="journal article" date="2013" name="Nat. Genet.">
        <title>The genome of the hydatid tapeworm Echinococcus granulosus.</title>
        <authorList>
            <person name="Zheng H."/>
            <person name="Zhang W."/>
            <person name="Zhang L."/>
            <person name="Zhang Z."/>
            <person name="Li J."/>
            <person name="Lu G."/>
            <person name="Zhu Y."/>
            <person name="Wang Y."/>
            <person name="Huang Y."/>
            <person name="Liu J."/>
            <person name="Kang H."/>
            <person name="Chen J."/>
            <person name="Wang L."/>
            <person name="Chen A."/>
            <person name="Yu S."/>
            <person name="Gao Z."/>
            <person name="Jin L."/>
            <person name="Gu W."/>
            <person name="Wang Z."/>
            <person name="Zhao L."/>
            <person name="Shi B."/>
            <person name="Wen H."/>
            <person name="Lin R."/>
            <person name="Jones M.K."/>
            <person name="Brejova B."/>
            <person name="Vinar T."/>
            <person name="Zhao G."/>
            <person name="McManus D.P."/>
            <person name="Chen Z."/>
            <person name="Zhou Y."/>
            <person name="Wang S."/>
        </authorList>
    </citation>
    <scope>NUCLEOTIDE SEQUENCE [LARGE SCALE GENOMIC DNA]</scope>
</reference>
<organism evidence="5 6">
    <name type="scientific">Echinococcus granulosus</name>
    <name type="common">Hydatid tapeworm</name>
    <dbReference type="NCBI Taxonomy" id="6210"/>
    <lineage>
        <taxon>Eukaryota</taxon>
        <taxon>Metazoa</taxon>
        <taxon>Spiralia</taxon>
        <taxon>Lophotrochozoa</taxon>
        <taxon>Platyhelminthes</taxon>
        <taxon>Cestoda</taxon>
        <taxon>Eucestoda</taxon>
        <taxon>Cyclophyllidea</taxon>
        <taxon>Taeniidae</taxon>
        <taxon>Echinococcus</taxon>
        <taxon>Echinococcus granulosus group</taxon>
    </lineage>
</organism>
<gene>
    <name evidence="5 8" type="ORF">EGR_09007</name>
    <name evidence="4" type="ORF">EgrG_001137400</name>
</gene>
<keyword evidence="2" id="KW-0732">Signal</keyword>
<evidence type="ECO:0000313" key="6">
    <source>
        <dbReference type="Proteomes" id="UP000019149"/>
    </source>
</evidence>
<sequence>MTMLALPALMLLCVASLIQGKSEYCKQPIVKGTCGSRLVSWAYNAATDRCVRFIYSGCGGNDNRFRTSGICKRACIDLPEKKRKKK</sequence>
<keyword evidence="1" id="KW-1015">Disulfide bond</keyword>
<feature type="signal peptide" evidence="2">
    <location>
        <begin position="1"/>
        <end position="20"/>
    </location>
</feature>
<evidence type="ECO:0000259" key="3">
    <source>
        <dbReference type="PROSITE" id="PS50279"/>
    </source>
</evidence>
<protein>
    <submittedName>
        <fullName evidence="4">Collagen alpha 3VI chain</fullName>
    </submittedName>
    <submittedName>
        <fullName evidence="5">Collagen alpha-3(VI) chain</fullName>
    </submittedName>
</protein>
<dbReference type="WBParaSite" id="EgrG_001137400">
    <property type="protein sequence ID" value="EgrG_001137400"/>
    <property type="gene ID" value="EgrG_001137400"/>
</dbReference>
<feature type="chain" id="PRO_5008431650" evidence="2">
    <location>
        <begin position="21"/>
        <end position="86"/>
    </location>
</feature>
<dbReference type="PROSITE" id="PS00280">
    <property type="entry name" value="BPTI_KUNITZ_1"/>
    <property type="match status" value="1"/>
</dbReference>
<dbReference type="InterPro" id="IPR020901">
    <property type="entry name" value="Prtase_inh_Kunz-CS"/>
</dbReference>
<evidence type="ECO:0000256" key="2">
    <source>
        <dbReference type="SAM" id="SignalP"/>
    </source>
</evidence>
<dbReference type="Proteomes" id="UP000492820">
    <property type="component" value="Unassembled WGS sequence"/>
</dbReference>
<evidence type="ECO:0000313" key="8">
    <source>
        <dbReference type="WBParaSite" id="EgrG_001137400"/>
    </source>
</evidence>
<dbReference type="PANTHER" id="PTHR46751:SF1">
    <property type="entry name" value="WAP FOUR-DISULFIDE CORE DOMAIN PROTEIN 6A"/>
    <property type="match status" value="1"/>
</dbReference>
<evidence type="ECO:0000313" key="4">
    <source>
        <dbReference type="EMBL" id="CDS20679.1"/>
    </source>
</evidence>
<dbReference type="InterPro" id="IPR002223">
    <property type="entry name" value="Kunitz_BPTI"/>
</dbReference>
<reference evidence="4 7" key="2">
    <citation type="journal article" date="2013" name="Nature">
        <title>The genomes of four tapeworm species reveal adaptations to parasitism.</title>
        <authorList>
            <person name="Tsai I.J."/>
            <person name="Zarowiecki M."/>
            <person name="Holroyd N."/>
            <person name="Garciarrubio A."/>
            <person name="Sanchez-Flores A."/>
            <person name="Brooks K.L."/>
            <person name="Tracey A."/>
            <person name="Bobes R.J."/>
            <person name="Fragoso G."/>
            <person name="Sciutto E."/>
            <person name="Aslett M."/>
            <person name="Beasley H."/>
            <person name="Bennett H.M."/>
            <person name="Cai J."/>
            <person name="Camicia F."/>
            <person name="Clark R."/>
            <person name="Cucher M."/>
            <person name="De Silva N."/>
            <person name="Day T.A."/>
            <person name="Deplazes P."/>
            <person name="Estrada K."/>
            <person name="Fernandez C."/>
            <person name="Holland P.W."/>
            <person name="Hou J."/>
            <person name="Hu S."/>
            <person name="Huckvale T."/>
            <person name="Hung S.S."/>
            <person name="Kamenetzky L."/>
            <person name="Keane J.A."/>
            <person name="Kiss F."/>
            <person name="Koziol U."/>
            <person name="Lambert O."/>
            <person name="Liu K."/>
            <person name="Luo X."/>
            <person name="Luo Y."/>
            <person name="Macchiaroli N."/>
            <person name="Nichol S."/>
            <person name="Paps J."/>
            <person name="Parkinson J."/>
            <person name="Pouchkina-Stantcheva N."/>
            <person name="Riddiford N."/>
            <person name="Rosenzvit M."/>
            <person name="Salinas G."/>
            <person name="Wasmuth J.D."/>
            <person name="Zamanian M."/>
            <person name="Zheng Y."/>
            <person name="Cai X."/>
            <person name="Soberon X."/>
            <person name="Olson P.D."/>
            <person name="Laclette J.P."/>
            <person name="Brehm K."/>
            <person name="Berriman M."/>
            <person name="Garciarrubio A."/>
            <person name="Bobes R.J."/>
            <person name="Fragoso G."/>
            <person name="Sanchez-Flores A."/>
            <person name="Estrada K."/>
            <person name="Cevallos M.A."/>
            <person name="Morett E."/>
            <person name="Gonzalez V."/>
            <person name="Portillo T."/>
            <person name="Ochoa-Leyva A."/>
            <person name="Jose M.V."/>
            <person name="Sciutto E."/>
            <person name="Landa A."/>
            <person name="Jimenez L."/>
            <person name="Valdes V."/>
            <person name="Carrero J.C."/>
            <person name="Larralde C."/>
            <person name="Morales-Montor J."/>
            <person name="Limon-Lason J."/>
            <person name="Soberon X."/>
            <person name="Laclette J.P."/>
        </authorList>
    </citation>
    <scope>NUCLEOTIDE SEQUENCE [LARGE SCALE GENOMIC DNA]</scope>
</reference>
<dbReference type="GO" id="GO:0005581">
    <property type="term" value="C:collagen trimer"/>
    <property type="evidence" value="ECO:0007669"/>
    <property type="project" value="UniProtKB-KW"/>
</dbReference>
<dbReference type="OMA" id="ICKRACI"/>
<dbReference type="EMBL" id="APAU02000128">
    <property type="protein sequence ID" value="EUB56115.1"/>
    <property type="molecule type" value="Genomic_DNA"/>
</dbReference>
<dbReference type="GO" id="GO:0004867">
    <property type="term" value="F:serine-type endopeptidase inhibitor activity"/>
    <property type="evidence" value="ECO:0007669"/>
    <property type="project" value="InterPro"/>
</dbReference>